<evidence type="ECO:0000313" key="3">
    <source>
        <dbReference type="Proteomes" id="UP001203136"/>
    </source>
</evidence>
<reference evidence="2" key="1">
    <citation type="journal article" date="2022" name="Cell Host Microbe">
        <title>Colonization of the live biotherapeutic product VE303 and modulation of the microbiota and metabolites in healthy volunteers.</title>
        <authorList>
            <person name="Dsouza M."/>
            <person name="Menon R."/>
            <person name="Crossette E."/>
            <person name="Bhattarai S.K."/>
            <person name="Schneider J."/>
            <person name="Kim Y.G."/>
            <person name="Reddy S."/>
            <person name="Caballero S."/>
            <person name="Felix C."/>
            <person name="Cornacchione L."/>
            <person name="Hendrickson J."/>
            <person name="Watson A.R."/>
            <person name="Minot S.S."/>
            <person name="Greenfield N."/>
            <person name="Schopf L."/>
            <person name="Szabady R."/>
            <person name="Patarroyo J."/>
            <person name="Smith W."/>
            <person name="Harrison P."/>
            <person name="Kuijper E.J."/>
            <person name="Kelly C.P."/>
            <person name="Olle B."/>
            <person name="Bobilev D."/>
            <person name="Silber J.L."/>
            <person name="Bucci V."/>
            <person name="Roberts B."/>
            <person name="Faith J."/>
            <person name="Norman J.M."/>
        </authorList>
    </citation>
    <scope>NUCLEOTIDE SEQUENCE</scope>
    <source>
        <strain evidence="2">VE303-04</strain>
    </source>
</reference>
<feature type="transmembrane region" description="Helical" evidence="1">
    <location>
        <begin position="140"/>
        <end position="158"/>
    </location>
</feature>
<dbReference type="RefSeq" id="WP_003506972.1">
    <property type="nucleotide sequence ID" value="NZ_BAABZD010000004.1"/>
</dbReference>
<name>A0AAW5F357_CLOSY</name>
<comment type="caution">
    <text evidence="2">The sequence shown here is derived from an EMBL/GenBank/DDBJ whole genome shotgun (WGS) entry which is preliminary data.</text>
</comment>
<feature type="transmembrane region" description="Helical" evidence="1">
    <location>
        <begin position="164"/>
        <end position="182"/>
    </location>
</feature>
<keyword evidence="1" id="KW-1133">Transmembrane helix</keyword>
<dbReference type="EMBL" id="JAINVB010000001">
    <property type="protein sequence ID" value="MCK0085903.1"/>
    <property type="molecule type" value="Genomic_DNA"/>
</dbReference>
<feature type="transmembrane region" description="Helical" evidence="1">
    <location>
        <begin position="28"/>
        <end position="50"/>
    </location>
</feature>
<proteinExistence type="predicted"/>
<sequence>MSKNGSMKERTLDKLREESSTIYQGTRLIVFLNALFAITCIIMLVLSFVFSSTVTEMRSDTAQRGFPFIVHTFAYLVTSGDVYTETGAFNYGYYILSMAAQLFSAGIIAYIFHTISRVFKSILDGGTPFVDTCITEWKRCYRFFSLLTMIYFLASFILRPLILAMISPLLAACFFYSLSLIFEYGAQLQQESDETL</sequence>
<accession>A0AAW5F357</accession>
<gene>
    <name evidence="2" type="ORF">K5I21_08510</name>
</gene>
<evidence type="ECO:0000256" key="1">
    <source>
        <dbReference type="SAM" id="Phobius"/>
    </source>
</evidence>
<keyword evidence="1" id="KW-0812">Transmembrane</keyword>
<dbReference type="AlphaFoldDB" id="A0AAW5F357"/>
<evidence type="ECO:0000313" key="2">
    <source>
        <dbReference type="EMBL" id="MCK0085903.1"/>
    </source>
</evidence>
<keyword evidence="1" id="KW-0472">Membrane</keyword>
<organism evidence="2 3">
    <name type="scientific">Clostridium symbiosum</name>
    <name type="common">Bacteroides symbiosus</name>
    <dbReference type="NCBI Taxonomy" id="1512"/>
    <lineage>
        <taxon>Bacteria</taxon>
        <taxon>Bacillati</taxon>
        <taxon>Bacillota</taxon>
        <taxon>Clostridia</taxon>
        <taxon>Lachnospirales</taxon>
        <taxon>Lachnospiraceae</taxon>
        <taxon>Otoolea</taxon>
    </lineage>
</organism>
<protein>
    <recommendedName>
        <fullName evidence="4">DUF2975 domain-containing protein</fullName>
    </recommendedName>
</protein>
<feature type="transmembrane region" description="Helical" evidence="1">
    <location>
        <begin position="91"/>
        <end position="112"/>
    </location>
</feature>
<evidence type="ECO:0008006" key="4">
    <source>
        <dbReference type="Google" id="ProtNLM"/>
    </source>
</evidence>
<dbReference type="Proteomes" id="UP001203136">
    <property type="component" value="Unassembled WGS sequence"/>
</dbReference>